<dbReference type="EMBL" id="LBRS01000001">
    <property type="protein sequence ID" value="KKQ02180.1"/>
    <property type="molecule type" value="Genomic_DNA"/>
</dbReference>
<gene>
    <name evidence="4" type="ORF">US11_C0001G0139</name>
</gene>
<keyword evidence="2" id="KW-1133">Transmembrane helix</keyword>
<feature type="domain" description="Bacterial sugar transferase" evidence="3">
    <location>
        <begin position="16"/>
        <end position="215"/>
    </location>
</feature>
<sequence>MLKYYLEKEGYKKNIKRTLDIVISLVLLVFFSPFYIMTAILIIIDSDGPVLADVPERIGENGRKFKMFKFRSMICNAHYLLRTDPRFKTLFNEYKKGSYKLKKDPRVTRVGKFIRKHSIDEIPQLLNVLKGDMSIVGPRAYYPDELENQQEKYPHTKQLVKKVLSVKPGITGLWQVSGRSEINFDKRIAIDASYVENISLIKDLEIIAKTPLVMVTGKGAV</sequence>
<name>A0A0G0EM43_9BACT</name>
<keyword evidence="2" id="KW-0472">Membrane</keyword>
<evidence type="ECO:0000256" key="2">
    <source>
        <dbReference type="SAM" id="Phobius"/>
    </source>
</evidence>
<dbReference type="GO" id="GO:0016780">
    <property type="term" value="F:phosphotransferase activity, for other substituted phosphate groups"/>
    <property type="evidence" value="ECO:0007669"/>
    <property type="project" value="TreeGrafter"/>
</dbReference>
<accession>A0A0G0EM43</accession>
<organism evidence="4 5">
    <name type="scientific">Candidatus Roizmanbacteria bacterium GW2011_GWA2_36_23</name>
    <dbReference type="NCBI Taxonomy" id="1618480"/>
    <lineage>
        <taxon>Bacteria</taxon>
        <taxon>Candidatus Roizmaniibacteriota</taxon>
    </lineage>
</organism>
<dbReference type="AlphaFoldDB" id="A0A0G0EM43"/>
<dbReference type="Proteomes" id="UP000034344">
    <property type="component" value="Unassembled WGS sequence"/>
</dbReference>
<dbReference type="STRING" id="1618480.US11_C0001G0139"/>
<dbReference type="PANTHER" id="PTHR30576">
    <property type="entry name" value="COLANIC BIOSYNTHESIS UDP-GLUCOSE LIPID CARRIER TRANSFERASE"/>
    <property type="match status" value="1"/>
</dbReference>
<comment type="similarity">
    <text evidence="1">Belongs to the bacterial sugar transferase family.</text>
</comment>
<evidence type="ECO:0000256" key="1">
    <source>
        <dbReference type="ARBA" id="ARBA00006464"/>
    </source>
</evidence>
<dbReference type="Pfam" id="PF02397">
    <property type="entry name" value="Bac_transf"/>
    <property type="match status" value="1"/>
</dbReference>
<dbReference type="InterPro" id="IPR003362">
    <property type="entry name" value="Bact_transf"/>
</dbReference>
<evidence type="ECO:0000313" key="4">
    <source>
        <dbReference type="EMBL" id="KKQ02180.1"/>
    </source>
</evidence>
<evidence type="ECO:0000313" key="5">
    <source>
        <dbReference type="Proteomes" id="UP000034344"/>
    </source>
</evidence>
<dbReference type="PATRIC" id="fig|1618480.3.peg.147"/>
<reference evidence="4 5" key="1">
    <citation type="journal article" date="2015" name="Nature">
        <title>rRNA introns, odd ribosomes, and small enigmatic genomes across a large radiation of phyla.</title>
        <authorList>
            <person name="Brown C.T."/>
            <person name="Hug L.A."/>
            <person name="Thomas B.C."/>
            <person name="Sharon I."/>
            <person name="Castelle C.J."/>
            <person name="Singh A."/>
            <person name="Wilkins M.J."/>
            <person name="Williams K.H."/>
            <person name="Banfield J.F."/>
        </authorList>
    </citation>
    <scope>NUCLEOTIDE SEQUENCE [LARGE SCALE GENOMIC DNA]</scope>
</reference>
<feature type="transmembrane region" description="Helical" evidence="2">
    <location>
        <begin position="21"/>
        <end position="44"/>
    </location>
</feature>
<evidence type="ECO:0000259" key="3">
    <source>
        <dbReference type="Pfam" id="PF02397"/>
    </source>
</evidence>
<proteinExistence type="inferred from homology"/>
<protein>
    <submittedName>
        <fullName evidence="4">Undecaprenyl-phosphate galactose phosphotransferase</fullName>
    </submittedName>
</protein>
<dbReference type="PANTHER" id="PTHR30576:SF10">
    <property type="entry name" value="SLL5057 PROTEIN"/>
    <property type="match status" value="1"/>
</dbReference>
<comment type="caution">
    <text evidence="4">The sequence shown here is derived from an EMBL/GenBank/DDBJ whole genome shotgun (WGS) entry which is preliminary data.</text>
</comment>
<keyword evidence="4" id="KW-0808">Transferase</keyword>
<keyword evidence="2" id="KW-0812">Transmembrane</keyword>